<gene>
    <name evidence="2" type="primary">dpdH</name>
    <name evidence="2" type="ORF">AB5J57_23135</name>
</gene>
<dbReference type="SUPFAM" id="SSF52540">
    <property type="entry name" value="P-loop containing nucleoside triphosphate hydrolases"/>
    <property type="match status" value="1"/>
</dbReference>
<reference evidence="2" key="1">
    <citation type="submission" date="2024-07" db="EMBL/GenBank/DDBJ databases">
        <authorList>
            <person name="Yu S.T."/>
        </authorList>
    </citation>
    <scope>NUCLEOTIDE SEQUENCE</scope>
    <source>
        <strain evidence="2">R02</strain>
    </source>
</reference>
<evidence type="ECO:0000313" key="2">
    <source>
        <dbReference type="EMBL" id="XDP96233.1"/>
    </source>
</evidence>
<accession>A0AB39LQS3</accession>
<dbReference type="AlphaFoldDB" id="A0AB39LQS3"/>
<feature type="region of interest" description="Disordered" evidence="1">
    <location>
        <begin position="557"/>
        <end position="587"/>
    </location>
</feature>
<proteinExistence type="predicted"/>
<sequence length="1019" mass="111188">MTDFKRYVCWDVENVISTIQTEAVVASPAVFLSTHTPLSIQRSRINGRSFSPTGESVTEEDILDDFLNRRTNTRTLLLPVVGESGSGKSHLVRWIRENIQPSDQRKIIYLEKSKTSLRHVIDSLLDGVEDEEIAQIRKDIRHVTGAFNAASLARRLITQLSVALADLGRDSVSGKKRQLVGPRGISLLLQDPLLQEQMLAPGKFIPQFAQHFLSDRKPGEERPPRFSLEDLPLSPDAIAGDMAAPTRQIFGFLMSRPELQSLAVELLNEHWDKAVRELSSLGGGRLLGAMQKVREIYARQGKEIILLVEDFALIQGVQSDLLDAITETSHREGQTVLAPMRTLMAITSGYFHDLPETAATRIGASTGGFVYNLDIVLGEGKTGTEDIASFVARYLNAARVGRGALESAGSNAVPNKCDECPVKSICHDSFGASVEGFGLYPFNRPALTRIVHGLAENPYAFVPRDVLGSGVIPILTNAYGAIRKGEFPSAFFQENYKTVRGVDQALPNSVSDAIETRDPLNAKRRRAALEFWADAPTQLMNLHQGIGEAFSLPDMTLDDLPDKPLPPVDSGQAIPQKDQSTSPPPKELPALQRKIQVVENWAATGSRLTADEANTVRTIISRSVLYREEWLTPPVKPVRLTEADKSGWYLKNVKSNQVSIEDASSEGLSAGAPIVLKRNPATGEFFKSLIRLSEDAADGVRGKDIVRLASIADESRPAMRERVARYLERTDKDLVVGLRVSLLGAALAGRVVPGMPIDALYAAAFDAGQEWARPDASSRTEAWMKRFDAHMEHRSRLVDTLLNSLGVGQGATGAVHVIDAARALPLVKEAATKWDLSATELPAWGKGAAAPVRAGWETVVRGQLQELRRLLGEIREHFPKGSGPGTRVVQQVSAALQMAHAQAITGPQGLELEMRAAAVADADWSTLPETEKELSRVADNLQDESVENLLAVAAPLRSPHLREMRDYLKTADSLLDTALAAARMQSQNAVSDAAEQLEGLLDEWKQAIDDAGIHGEVGK</sequence>
<organism evidence="2">
    <name type="scientific">Streptomyces sp. R02</name>
    <dbReference type="NCBI Taxonomy" id="3238623"/>
    <lineage>
        <taxon>Bacteria</taxon>
        <taxon>Bacillati</taxon>
        <taxon>Actinomycetota</taxon>
        <taxon>Actinomycetes</taxon>
        <taxon>Kitasatosporales</taxon>
        <taxon>Streptomycetaceae</taxon>
        <taxon>Streptomyces</taxon>
    </lineage>
</organism>
<dbReference type="RefSeq" id="WP_369158515.1">
    <property type="nucleotide sequence ID" value="NZ_CP163429.1"/>
</dbReference>
<evidence type="ECO:0000256" key="1">
    <source>
        <dbReference type="SAM" id="MobiDB-lite"/>
    </source>
</evidence>
<dbReference type="InterPro" id="IPR027417">
    <property type="entry name" value="P-loop_NTPase"/>
</dbReference>
<dbReference type="NCBIfam" id="NF041065">
    <property type="entry name" value="DpdH"/>
    <property type="match status" value="1"/>
</dbReference>
<dbReference type="EMBL" id="CP163429">
    <property type="protein sequence ID" value="XDP96233.1"/>
    <property type="molecule type" value="Genomic_DNA"/>
</dbReference>
<name>A0AB39LQS3_9ACTN</name>
<protein>
    <submittedName>
        <fullName evidence="2">Protein DpdH</fullName>
    </submittedName>
</protein>